<dbReference type="InterPro" id="IPR001650">
    <property type="entry name" value="Helicase_C-like"/>
</dbReference>
<feature type="domain" description="Helicase C-terminal" evidence="11">
    <location>
        <begin position="244"/>
        <end position="390"/>
    </location>
</feature>
<name>A0A2U9IU56_9CREN</name>
<dbReference type="Pfam" id="PF19306">
    <property type="entry name" value="WHD_Lhr"/>
    <property type="match status" value="1"/>
</dbReference>
<dbReference type="PIRSF" id="PIRSF037307">
    <property type="entry name" value="Lhr-like_helic_prd"/>
    <property type="match status" value="1"/>
</dbReference>
<keyword evidence="5" id="KW-0067">ATP-binding</keyword>
<reference evidence="12 13" key="1">
    <citation type="submission" date="2018-05" db="EMBL/GenBank/DDBJ databases">
        <title>Complete Genome Sequences of Extremely Thermoacidophilic, Metal-Mobilizing Type-Strain Members of the Archaeal Family Sulfolobaceae: Acidianus brierleyi DSM-1651T, Acidianus sulfidivorans DSM-18786T, Metallosphaera hakonensis DSM-7519T, and Metallosphaera prunae DSM-10039T.</title>
        <authorList>
            <person name="Counts J.A."/>
            <person name="Kelly R.M."/>
        </authorList>
    </citation>
    <scope>NUCLEOTIDE SEQUENCE [LARGE SCALE GENOMIC DNA]</scope>
    <source>
        <strain evidence="12 13">HO1-1</strain>
    </source>
</reference>
<dbReference type="InterPro" id="IPR011545">
    <property type="entry name" value="DEAD/DEAH_box_helicase_dom"/>
</dbReference>
<reference evidence="13" key="3">
    <citation type="submission" date="2020-03" db="EMBL/GenBank/DDBJ databases">
        <title>Sequencing and Assembly of Multiple Reported Metal-Biooxidizing Members of the Extremely Thermoacidophilic Archaeal Family Sulfolobaceae.</title>
        <authorList>
            <person name="Counts J.A."/>
            <person name="Kelly R.M."/>
        </authorList>
    </citation>
    <scope>NUCLEOTIDE SEQUENCE [LARGE SCALE GENOMIC DNA]</scope>
    <source>
        <strain evidence="13">HO1-1</strain>
    </source>
</reference>
<evidence type="ECO:0000256" key="1">
    <source>
        <dbReference type="ARBA" id="ARBA00022741"/>
    </source>
</evidence>
<keyword evidence="7" id="KW-0234">DNA repair</keyword>
<dbReference type="STRING" id="1293036.GCA_001315825_00299"/>
<proteinExistence type="inferred from homology"/>
<keyword evidence="3" id="KW-0378">Hydrolase</keyword>
<accession>A0A2U9IU56</accession>
<keyword evidence="2" id="KW-0227">DNA damage</keyword>
<dbReference type="GO" id="GO:0004386">
    <property type="term" value="F:helicase activity"/>
    <property type="evidence" value="ECO:0007669"/>
    <property type="project" value="UniProtKB-KW"/>
</dbReference>
<dbReference type="SMART" id="SM00487">
    <property type="entry name" value="DEXDc"/>
    <property type="match status" value="1"/>
</dbReference>
<dbReference type="InterPro" id="IPR014001">
    <property type="entry name" value="Helicase_ATP-bd"/>
</dbReference>
<dbReference type="Gene3D" id="3.40.50.300">
    <property type="entry name" value="P-loop containing nucleotide triphosphate hydrolases"/>
    <property type="match status" value="2"/>
</dbReference>
<dbReference type="Proteomes" id="UP000247586">
    <property type="component" value="Chromosome"/>
</dbReference>
<evidence type="ECO:0000259" key="11">
    <source>
        <dbReference type="PROSITE" id="PS51194"/>
    </source>
</evidence>
<evidence type="ECO:0000313" key="12">
    <source>
        <dbReference type="EMBL" id="AWR99515.1"/>
    </source>
</evidence>
<dbReference type="Pfam" id="PF00271">
    <property type="entry name" value="Helicase_C"/>
    <property type="match status" value="1"/>
</dbReference>
<keyword evidence="1" id="KW-0547">Nucleotide-binding</keyword>
<evidence type="ECO:0000256" key="7">
    <source>
        <dbReference type="ARBA" id="ARBA00023204"/>
    </source>
</evidence>
<dbReference type="EMBL" id="CP029287">
    <property type="protein sequence ID" value="AWR99515.1"/>
    <property type="molecule type" value="Genomic_DNA"/>
</dbReference>
<protein>
    <submittedName>
        <fullName evidence="12">Helicase</fullName>
    </submittedName>
</protein>
<dbReference type="PROSITE" id="PS51194">
    <property type="entry name" value="HELICASE_CTER"/>
    <property type="match status" value="1"/>
</dbReference>
<organism evidence="12 13">
    <name type="scientific">Metallosphaera hakonensis JCM 8857 = DSM 7519</name>
    <dbReference type="NCBI Taxonomy" id="1293036"/>
    <lineage>
        <taxon>Archaea</taxon>
        <taxon>Thermoproteota</taxon>
        <taxon>Thermoprotei</taxon>
        <taxon>Sulfolobales</taxon>
        <taxon>Sulfolobaceae</taxon>
        <taxon>Metallosphaera</taxon>
    </lineage>
</organism>
<keyword evidence="4 12" id="KW-0347">Helicase</keyword>
<evidence type="ECO:0000256" key="9">
    <source>
        <dbReference type="ARBA" id="ARBA00093467"/>
    </source>
</evidence>
<dbReference type="KEGG" id="mhk:DFR87_07250"/>
<evidence type="ECO:0000256" key="4">
    <source>
        <dbReference type="ARBA" id="ARBA00022806"/>
    </source>
</evidence>
<evidence type="ECO:0000313" key="13">
    <source>
        <dbReference type="Proteomes" id="UP000247586"/>
    </source>
</evidence>
<keyword evidence="8" id="KW-0413">Isomerase</keyword>
<keyword evidence="13" id="KW-1185">Reference proteome</keyword>
<dbReference type="GO" id="GO:0016887">
    <property type="term" value="F:ATP hydrolysis activity"/>
    <property type="evidence" value="ECO:0007669"/>
    <property type="project" value="TreeGrafter"/>
</dbReference>
<feature type="domain" description="Helicase ATP-binding" evidence="10">
    <location>
        <begin position="27"/>
        <end position="203"/>
    </location>
</feature>
<dbReference type="RefSeq" id="WP_110369230.1">
    <property type="nucleotide sequence ID" value="NZ_CP029287.2"/>
</dbReference>
<evidence type="ECO:0000256" key="2">
    <source>
        <dbReference type="ARBA" id="ARBA00022763"/>
    </source>
</evidence>
<dbReference type="PANTHER" id="PTHR47962">
    <property type="entry name" value="ATP-DEPENDENT HELICASE LHR-RELATED-RELATED"/>
    <property type="match status" value="1"/>
</dbReference>
<dbReference type="SMART" id="SM00490">
    <property type="entry name" value="HELICc"/>
    <property type="match status" value="1"/>
</dbReference>
<evidence type="ECO:0000256" key="8">
    <source>
        <dbReference type="ARBA" id="ARBA00023235"/>
    </source>
</evidence>
<dbReference type="Pfam" id="PF00270">
    <property type="entry name" value="DEAD"/>
    <property type="match status" value="1"/>
</dbReference>
<evidence type="ECO:0000259" key="10">
    <source>
        <dbReference type="PROSITE" id="PS51192"/>
    </source>
</evidence>
<dbReference type="InterPro" id="IPR045628">
    <property type="entry name" value="Lhr_WH_dom"/>
</dbReference>
<dbReference type="PROSITE" id="PS51192">
    <property type="entry name" value="HELICASE_ATP_BIND_1"/>
    <property type="match status" value="1"/>
</dbReference>
<dbReference type="GeneID" id="36835126"/>
<evidence type="ECO:0000256" key="5">
    <source>
        <dbReference type="ARBA" id="ARBA00022840"/>
    </source>
</evidence>
<dbReference type="InterPro" id="IPR013701">
    <property type="entry name" value="Lhr-like_DEAD/DEAH_assoc"/>
</dbReference>
<dbReference type="GO" id="GO:0005524">
    <property type="term" value="F:ATP binding"/>
    <property type="evidence" value="ECO:0007669"/>
    <property type="project" value="UniProtKB-KW"/>
</dbReference>
<comment type="similarity">
    <text evidence="9">Belongs to the Lhr helicase family. Lhr-Core subfamily.</text>
</comment>
<dbReference type="Pfam" id="PF08494">
    <property type="entry name" value="DEAD_assoc"/>
    <property type="match status" value="1"/>
</dbReference>
<dbReference type="GO" id="GO:0006281">
    <property type="term" value="P:DNA repair"/>
    <property type="evidence" value="ECO:0007669"/>
    <property type="project" value="UniProtKB-KW"/>
</dbReference>
<sequence length="903" mass="102694">MSLASQFVHKLQGLGYRELTPIQKLAIPIILKGKHTLIIAPTGHGKTEAAIIPVMYHIFLNNYDKISALYITPLRALNRDLEARLQRFGQEFGIKVGTRHGDNSRKERKDVILNPPDLLITTPETLIYLIVDKKMRGLLKNLKWIIIDELQEMLDQKRGYELSVVLQRLKRISNNPRFIGLSATISNIDLAKNYLSINEEVEVARVDGRKDTNIKIEIPQPDHETLEQATMKSIDPVLLSRLKRLRDIIEKHRPVLIFTNTRETAEYLASELQTLFGLKVATHHGSLSREIRVDIERKFKSGELDGIVATSSLELGIDIGSVSLVVQYMSPRQTIRLLQRVGRSGHSLNRTATGIVIPGNYLYDILECKAITELSKVYLEPMVAEENPLDVIAHQLTGMVIEGQITLDEALEIFRQSPYFRNLSMGELEEVVEQLEAERVVKRDKGMLRPSRRAWKYYYTINMIPDSNTSYVVINTSTNMKVGNLDFDFVSILDDNSAFILGGKLWKVVSIEEGKVYVTPAELKKGDLPSWFGEAIPVEKEVSMRVYDYLTEMFSGTREPETEIKEKIENYISRNYPPFRKGQIVIEVINSDLIVIHSPFGTKGNNTLGSLISAILSLQGFRASYRSDPYHVVVASMAPIDSIIESVLTKLKHMDNEYALNVLQREAVNAPQFKWILLTEAQRFGAIEKGAEAKLSQYILKAYVDTVVGKEAIKEFILKFHDLSVLSLVKNIEWKVVHVPSPSPLAQEFLDRLLVFTSHDDKPVMIEVFKRRLINKEIMAICLLCGWSKKVKVSDTPEKCPKCDSVFITSTFPEDIEALEIVKKNIKGEKLKGREKKRISELKSISSLYSNYGKTAFMALAVRGVGPTNLGRVLSSLSQGEDKFYQTLMEEEKKFIRYRKYWQ</sequence>
<dbReference type="InterPro" id="IPR017170">
    <property type="entry name" value="Lhr-like"/>
</dbReference>
<dbReference type="SUPFAM" id="SSF52540">
    <property type="entry name" value="P-loop containing nucleoside triphosphate hydrolases"/>
    <property type="match status" value="1"/>
</dbReference>
<dbReference type="OrthoDB" id="33870at2157"/>
<dbReference type="GO" id="GO:0003677">
    <property type="term" value="F:DNA binding"/>
    <property type="evidence" value="ECO:0007669"/>
    <property type="project" value="UniProtKB-KW"/>
</dbReference>
<dbReference type="PANTHER" id="PTHR47962:SF5">
    <property type="entry name" value="ATP-DEPENDENT HELICASE LHR-RELATED"/>
    <property type="match status" value="1"/>
</dbReference>
<gene>
    <name evidence="12" type="ORF">DFR87_07250</name>
</gene>
<dbReference type="AlphaFoldDB" id="A0A2U9IU56"/>
<keyword evidence="6" id="KW-0238">DNA-binding</keyword>
<evidence type="ECO:0000256" key="6">
    <source>
        <dbReference type="ARBA" id="ARBA00023125"/>
    </source>
</evidence>
<dbReference type="GO" id="GO:0140097">
    <property type="term" value="F:catalytic activity, acting on DNA"/>
    <property type="evidence" value="ECO:0007669"/>
    <property type="project" value="UniProtKB-ARBA"/>
</dbReference>
<reference evidence="13" key="2">
    <citation type="submission" date="2020-03" db="EMBL/GenBank/DDBJ databases">
        <title>Complete Genome Sequences of Extremely Thermoacidophilic, Metal-Mobilizing Type-Strain Members of the Archaeal Family Sulfolobaceae: Acidianus brierleyi DSM-1651T, Acidianus sulfidivorans DSM-18786T, Metallosphaera hakonensis DSM-7519T, and Metallosphaera prunae DSM-10039T.</title>
        <authorList>
            <person name="Counts J.A."/>
            <person name="Kelly R.M."/>
        </authorList>
    </citation>
    <scope>NUCLEOTIDE SEQUENCE [LARGE SCALE GENOMIC DNA]</scope>
    <source>
        <strain evidence="13">HO1-1</strain>
    </source>
</reference>
<evidence type="ECO:0000256" key="3">
    <source>
        <dbReference type="ARBA" id="ARBA00022801"/>
    </source>
</evidence>
<dbReference type="InterPro" id="IPR052511">
    <property type="entry name" value="ATP-dep_Helicase"/>
</dbReference>
<dbReference type="InterPro" id="IPR027417">
    <property type="entry name" value="P-loop_NTPase"/>
</dbReference>